<keyword evidence="2" id="KW-1185">Reference proteome</keyword>
<reference evidence="1" key="1">
    <citation type="submission" date="2019-10" db="EMBL/GenBank/DDBJ databases">
        <authorList>
            <consortium name="DOE Joint Genome Institute"/>
            <person name="Kuo A."/>
            <person name="Miyauchi S."/>
            <person name="Kiss E."/>
            <person name="Drula E."/>
            <person name="Kohler A."/>
            <person name="Sanchez-Garcia M."/>
            <person name="Andreopoulos B."/>
            <person name="Barry K.W."/>
            <person name="Bonito G."/>
            <person name="Buee M."/>
            <person name="Carver A."/>
            <person name="Chen C."/>
            <person name="Cichocki N."/>
            <person name="Clum A."/>
            <person name="Culley D."/>
            <person name="Crous P.W."/>
            <person name="Fauchery L."/>
            <person name="Girlanda M."/>
            <person name="Hayes R."/>
            <person name="Keri Z."/>
            <person name="Labutti K."/>
            <person name="Lipzen A."/>
            <person name="Lombard V."/>
            <person name="Magnuson J."/>
            <person name="Maillard F."/>
            <person name="Morin E."/>
            <person name="Murat C."/>
            <person name="Nolan M."/>
            <person name="Ohm R."/>
            <person name="Pangilinan J."/>
            <person name="Pereira M."/>
            <person name="Perotto S."/>
            <person name="Peter M."/>
            <person name="Riley R."/>
            <person name="Sitrit Y."/>
            <person name="Stielow B."/>
            <person name="Szollosi G."/>
            <person name="Zifcakova L."/>
            <person name="Stursova M."/>
            <person name="Spatafora J.W."/>
            <person name="Tedersoo L."/>
            <person name="Vaario L.-M."/>
            <person name="Yamada A."/>
            <person name="Yan M."/>
            <person name="Wang P."/>
            <person name="Xu J."/>
            <person name="Bruns T."/>
            <person name="Baldrian P."/>
            <person name="Vilgalys R."/>
            <person name="Henrissat B."/>
            <person name="Grigoriev I.V."/>
            <person name="Hibbett D."/>
            <person name="Nagy L.G."/>
            <person name="Martin F.M."/>
        </authorList>
    </citation>
    <scope>NUCLEOTIDE SEQUENCE</scope>
    <source>
        <strain evidence="1">P2</strain>
    </source>
</reference>
<reference evidence="1" key="2">
    <citation type="journal article" date="2020" name="Nat. Commun.">
        <title>Large-scale genome sequencing of mycorrhizal fungi provides insights into the early evolution of symbiotic traits.</title>
        <authorList>
            <person name="Miyauchi S."/>
            <person name="Kiss E."/>
            <person name="Kuo A."/>
            <person name="Drula E."/>
            <person name="Kohler A."/>
            <person name="Sanchez-Garcia M."/>
            <person name="Morin E."/>
            <person name="Andreopoulos B."/>
            <person name="Barry K.W."/>
            <person name="Bonito G."/>
            <person name="Buee M."/>
            <person name="Carver A."/>
            <person name="Chen C."/>
            <person name="Cichocki N."/>
            <person name="Clum A."/>
            <person name="Culley D."/>
            <person name="Crous P.W."/>
            <person name="Fauchery L."/>
            <person name="Girlanda M."/>
            <person name="Hayes R.D."/>
            <person name="Keri Z."/>
            <person name="LaButti K."/>
            <person name="Lipzen A."/>
            <person name="Lombard V."/>
            <person name="Magnuson J."/>
            <person name="Maillard F."/>
            <person name="Murat C."/>
            <person name="Nolan M."/>
            <person name="Ohm R.A."/>
            <person name="Pangilinan J."/>
            <person name="Pereira M.F."/>
            <person name="Perotto S."/>
            <person name="Peter M."/>
            <person name="Pfister S."/>
            <person name="Riley R."/>
            <person name="Sitrit Y."/>
            <person name="Stielow J.B."/>
            <person name="Szollosi G."/>
            <person name="Zifcakova L."/>
            <person name="Stursova M."/>
            <person name="Spatafora J.W."/>
            <person name="Tedersoo L."/>
            <person name="Vaario L.M."/>
            <person name="Yamada A."/>
            <person name="Yan M."/>
            <person name="Wang P."/>
            <person name="Xu J."/>
            <person name="Bruns T."/>
            <person name="Baldrian P."/>
            <person name="Vilgalys R."/>
            <person name="Dunand C."/>
            <person name="Henrissat B."/>
            <person name="Grigoriev I.V."/>
            <person name="Hibbett D."/>
            <person name="Nagy L.G."/>
            <person name="Martin F.M."/>
        </authorList>
    </citation>
    <scope>NUCLEOTIDE SEQUENCE</scope>
    <source>
        <strain evidence="1">P2</strain>
    </source>
</reference>
<proteinExistence type="predicted"/>
<gene>
    <name evidence="1" type="ORF">BDM02DRAFT_3110874</name>
</gene>
<feature type="non-terminal residue" evidence="1">
    <location>
        <position position="364"/>
    </location>
</feature>
<accession>A0ACB6ZNC6</accession>
<protein>
    <submittedName>
        <fullName evidence="1">Uncharacterized protein</fullName>
    </submittedName>
</protein>
<dbReference type="EMBL" id="MU117977">
    <property type="protein sequence ID" value="KAF9651171.1"/>
    <property type="molecule type" value="Genomic_DNA"/>
</dbReference>
<dbReference type="Proteomes" id="UP000886501">
    <property type="component" value="Unassembled WGS sequence"/>
</dbReference>
<sequence length="364" mass="41624">MSPLNNSEERMEDTPVPSTSTTKLCTLCPSYSPAQPVKYTCPRCSLQTCSAACSSLHKRQTGCTGERDKVKYVPMKEYGYGALMSDYIYLEDVGRKVKEQGRDISKGKYQVTERDRVGGGRRRKSKKEALQIQLEIREIPLVLLPPGMERKKLNQSCWDSKRKKIYLTIELLFVKGHGTTDSIRLVTHKNDIDEPLLTILQTHVGEKLKQATKQRKSKANSKDPTDTETTLEWLKELVFPDPPDQLESSTPPLCLIRSNKPSSPSPHRVSFKRSKSRLYFSLDPFQKLSQSLRQREFIEFPLIEVWEKDAFIDGGFREIDKDGGWYEKGVEEIYGRPRKRRKVELMGKKQGEAVVRGLLGEYGS</sequence>
<evidence type="ECO:0000313" key="2">
    <source>
        <dbReference type="Proteomes" id="UP000886501"/>
    </source>
</evidence>
<evidence type="ECO:0000313" key="1">
    <source>
        <dbReference type="EMBL" id="KAF9651171.1"/>
    </source>
</evidence>
<comment type="caution">
    <text evidence="1">The sequence shown here is derived from an EMBL/GenBank/DDBJ whole genome shotgun (WGS) entry which is preliminary data.</text>
</comment>
<name>A0ACB6ZNC6_THEGA</name>
<organism evidence="1 2">
    <name type="scientific">Thelephora ganbajun</name>
    <name type="common">Ganba fungus</name>
    <dbReference type="NCBI Taxonomy" id="370292"/>
    <lineage>
        <taxon>Eukaryota</taxon>
        <taxon>Fungi</taxon>
        <taxon>Dikarya</taxon>
        <taxon>Basidiomycota</taxon>
        <taxon>Agaricomycotina</taxon>
        <taxon>Agaricomycetes</taxon>
        <taxon>Thelephorales</taxon>
        <taxon>Thelephoraceae</taxon>
        <taxon>Thelephora</taxon>
    </lineage>
</organism>